<gene>
    <name evidence="1" type="ORF">SAMN04488483_3937</name>
</gene>
<evidence type="ECO:0000313" key="1">
    <source>
        <dbReference type="EMBL" id="SMQ27846.1"/>
    </source>
</evidence>
<accession>A0ACD2U9C3</accession>
<organism evidence="1 2">
    <name type="scientific">Pseudomonas helmanticensis</name>
    <dbReference type="NCBI Taxonomy" id="1471381"/>
    <lineage>
        <taxon>Bacteria</taxon>
        <taxon>Pseudomonadati</taxon>
        <taxon>Pseudomonadota</taxon>
        <taxon>Gammaproteobacteria</taxon>
        <taxon>Pseudomonadales</taxon>
        <taxon>Pseudomonadaceae</taxon>
        <taxon>Pseudomonas</taxon>
    </lineage>
</organism>
<proteinExistence type="predicted"/>
<evidence type="ECO:0000313" key="2">
    <source>
        <dbReference type="Proteomes" id="UP001158048"/>
    </source>
</evidence>
<dbReference type="EMBL" id="FXUY01000001">
    <property type="protein sequence ID" value="SMQ27846.1"/>
    <property type="molecule type" value="Genomic_DNA"/>
</dbReference>
<protein>
    <submittedName>
        <fullName evidence="1">Uncharacterized protein</fullName>
    </submittedName>
</protein>
<reference evidence="1" key="1">
    <citation type="submission" date="2017-05" db="EMBL/GenBank/DDBJ databases">
        <authorList>
            <person name="Varghese N."/>
            <person name="Submissions S."/>
        </authorList>
    </citation>
    <scope>NUCLEOTIDE SEQUENCE</scope>
    <source>
        <strain evidence="1">LMG 28168</strain>
    </source>
</reference>
<comment type="caution">
    <text evidence="1">The sequence shown here is derived from an EMBL/GenBank/DDBJ whole genome shotgun (WGS) entry which is preliminary data.</text>
</comment>
<sequence length="116" mass="12936">MISRGVTCDADNLVDYQSDSTSTHTNCLIQLLKSGWLRSFVSTEARILQQPHLLSSDYFQKFSKNSSTTSTTCASDLSSAGGEFYSVTRCCQHLFFNFLSGFDELKQPAAETYITH</sequence>
<keyword evidence="2" id="KW-1185">Reference proteome</keyword>
<dbReference type="Proteomes" id="UP001158048">
    <property type="component" value="Unassembled WGS sequence"/>
</dbReference>
<name>A0ACD2U9C3_9PSED</name>